<dbReference type="RefSeq" id="WP_190479188.1">
    <property type="nucleotide sequence ID" value="NZ_JACOFT010000003.1"/>
</dbReference>
<proteinExistence type="predicted"/>
<dbReference type="Proteomes" id="UP000637632">
    <property type="component" value="Unassembled WGS sequence"/>
</dbReference>
<evidence type="ECO:0000313" key="2">
    <source>
        <dbReference type="EMBL" id="MBC3811739.1"/>
    </source>
</evidence>
<keyword evidence="1" id="KW-0812">Transmembrane</keyword>
<dbReference type="EMBL" id="JACOFT010000003">
    <property type="protein sequence ID" value="MBC3811739.1"/>
    <property type="molecule type" value="Genomic_DNA"/>
</dbReference>
<reference evidence="2 3" key="1">
    <citation type="submission" date="2020-08" db="EMBL/GenBank/DDBJ databases">
        <title>Novel species isolated from subtropical streams in China.</title>
        <authorList>
            <person name="Lu H."/>
        </authorList>
    </citation>
    <scope>NUCLEOTIDE SEQUENCE [LARGE SCALE GENOMIC DNA]</scope>
    <source>
        <strain evidence="2 3">CCTCC AB 2015119</strain>
    </source>
</reference>
<feature type="transmembrane region" description="Helical" evidence="1">
    <location>
        <begin position="20"/>
        <end position="38"/>
    </location>
</feature>
<keyword evidence="1" id="KW-0472">Membrane</keyword>
<protein>
    <submittedName>
        <fullName evidence="2">Uncharacterized protein</fullName>
    </submittedName>
</protein>
<gene>
    <name evidence="2" type="ORF">H8K26_09830</name>
</gene>
<accession>A0ABR6XHG6</accession>
<name>A0ABR6XHG6_9BURK</name>
<comment type="caution">
    <text evidence="2">The sequence shown here is derived from an EMBL/GenBank/DDBJ whole genome shotgun (WGS) entry which is preliminary data.</text>
</comment>
<evidence type="ECO:0000313" key="3">
    <source>
        <dbReference type="Proteomes" id="UP000637632"/>
    </source>
</evidence>
<keyword evidence="1" id="KW-1133">Transmembrane helix</keyword>
<evidence type="ECO:0000256" key="1">
    <source>
        <dbReference type="SAM" id="Phobius"/>
    </source>
</evidence>
<organism evidence="2 3">
    <name type="scientific">Undibacterium aquatile</name>
    <dbReference type="NCBI Taxonomy" id="1537398"/>
    <lineage>
        <taxon>Bacteria</taxon>
        <taxon>Pseudomonadati</taxon>
        <taxon>Pseudomonadota</taxon>
        <taxon>Betaproteobacteria</taxon>
        <taxon>Burkholderiales</taxon>
        <taxon>Oxalobacteraceae</taxon>
        <taxon>Undibacterium</taxon>
    </lineage>
</organism>
<keyword evidence="3" id="KW-1185">Reference proteome</keyword>
<sequence length="165" mass="18955">MRDTAKTNVRPQRWLWLCQRSTELVCAIALLLLSLVLLSPDQRESIRRVEFKEITSLHAADVCRVCGVQAELSLDHFQFQIQFQIRIQPWAGLTLDYRTSGLWSFGLLDWVKTLSALPLPDKQWTVAGHFPDTHYISASCRHLPLLQTADNSHPIDREIFSKTIS</sequence>